<dbReference type="Proteomes" id="UP001324634">
    <property type="component" value="Chromosome"/>
</dbReference>
<organism evidence="1 2">
    <name type="scientific">Peredibacter starrii</name>
    <dbReference type="NCBI Taxonomy" id="28202"/>
    <lineage>
        <taxon>Bacteria</taxon>
        <taxon>Pseudomonadati</taxon>
        <taxon>Bdellovibrionota</taxon>
        <taxon>Bacteriovoracia</taxon>
        <taxon>Bacteriovoracales</taxon>
        <taxon>Bacteriovoracaceae</taxon>
        <taxon>Peredibacter</taxon>
    </lineage>
</organism>
<dbReference type="EMBL" id="CP139487">
    <property type="protein sequence ID" value="WPU65880.1"/>
    <property type="molecule type" value="Genomic_DNA"/>
</dbReference>
<gene>
    <name evidence="1" type="ORF">SOO65_03890</name>
</gene>
<dbReference type="AlphaFoldDB" id="A0AAX4HS95"/>
<protein>
    <submittedName>
        <fullName evidence="1">Uncharacterized protein</fullName>
    </submittedName>
</protein>
<sequence>MTTSTTKKSNTVKNNVKDVLFQKIGNTWFIFSEVNNEVVYSVMPEGMDPKSTKLELYEIIEEHLTKVASHKRRAPEAVA</sequence>
<dbReference type="RefSeq" id="WP_321397238.1">
    <property type="nucleotide sequence ID" value="NZ_CP139487.1"/>
</dbReference>
<evidence type="ECO:0000313" key="2">
    <source>
        <dbReference type="Proteomes" id="UP001324634"/>
    </source>
</evidence>
<keyword evidence="2" id="KW-1185">Reference proteome</keyword>
<reference evidence="1 2" key="1">
    <citation type="submission" date="2023-11" db="EMBL/GenBank/DDBJ databases">
        <title>Peredibacter starrii A3.12.</title>
        <authorList>
            <person name="Mitchell R.J."/>
        </authorList>
    </citation>
    <scope>NUCLEOTIDE SEQUENCE [LARGE SCALE GENOMIC DNA]</scope>
    <source>
        <strain evidence="1 2">A3.12</strain>
    </source>
</reference>
<accession>A0AAX4HS95</accession>
<dbReference type="KEGG" id="psti:SOO65_03890"/>
<evidence type="ECO:0000313" key="1">
    <source>
        <dbReference type="EMBL" id="WPU65880.1"/>
    </source>
</evidence>
<proteinExistence type="predicted"/>
<name>A0AAX4HS95_9BACT</name>